<evidence type="ECO:0000256" key="7">
    <source>
        <dbReference type="SAM" id="Coils"/>
    </source>
</evidence>
<keyword evidence="5 7" id="KW-0175">Coiled coil</keyword>
<dbReference type="InterPro" id="IPR037855">
    <property type="entry name" value="Vps36"/>
</dbReference>
<dbReference type="FunCoup" id="D2VNF2">
    <property type="interactions" value="136"/>
</dbReference>
<dbReference type="STRING" id="5762.D2VNF2"/>
<proteinExistence type="inferred from homology"/>
<evidence type="ECO:0000256" key="6">
    <source>
        <dbReference type="RuleBase" id="RU367095"/>
    </source>
</evidence>
<dbReference type="SUPFAM" id="SSF50729">
    <property type="entry name" value="PH domain-like"/>
    <property type="match status" value="1"/>
</dbReference>
<dbReference type="GeneID" id="8851284"/>
<reference evidence="9 10" key="1">
    <citation type="journal article" date="2010" name="Cell">
        <title>The genome of Naegleria gruberi illuminates early eukaryotic versatility.</title>
        <authorList>
            <person name="Fritz-Laylin L.K."/>
            <person name="Prochnik S.E."/>
            <person name="Ginger M.L."/>
            <person name="Dacks J.B."/>
            <person name="Carpenter M.L."/>
            <person name="Field M.C."/>
            <person name="Kuo A."/>
            <person name="Paredez A."/>
            <person name="Chapman J."/>
            <person name="Pham J."/>
            <person name="Shu S."/>
            <person name="Neupane R."/>
            <person name="Cipriano M."/>
            <person name="Mancuso J."/>
            <person name="Tu H."/>
            <person name="Salamov A."/>
            <person name="Lindquist E."/>
            <person name="Shapiro H."/>
            <person name="Lucas S."/>
            <person name="Grigoriev I.V."/>
            <person name="Cande W.Z."/>
            <person name="Fulton C."/>
            <person name="Rokhsar D.S."/>
            <person name="Dawson S.C."/>
        </authorList>
    </citation>
    <scope>NUCLEOTIDE SEQUENCE [LARGE SCALE GENOMIC DNA]</scope>
    <source>
        <strain evidence="9 10">NEG-M</strain>
    </source>
</reference>
<accession>D2VNF2</accession>
<dbReference type="PANTHER" id="PTHR13128:SF12">
    <property type="entry name" value="VACUOLAR PROTEIN-SORTING-ASSOCIATED PROTEIN 36"/>
    <property type="match status" value="1"/>
</dbReference>
<dbReference type="AlphaFoldDB" id="D2VNF2"/>
<dbReference type="Gene3D" id="1.10.10.10">
    <property type="entry name" value="Winged helix-like DNA-binding domain superfamily/Winged helix DNA-binding domain"/>
    <property type="match status" value="2"/>
</dbReference>
<evidence type="ECO:0000256" key="4">
    <source>
        <dbReference type="ARBA" id="ARBA00022927"/>
    </source>
</evidence>
<dbReference type="InterPro" id="IPR036390">
    <property type="entry name" value="WH_DNA-bd_sf"/>
</dbReference>
<comment type="similarity">
    <text evidence="1 6">Belongs to the VPS36 family.</text>
</comment>
<comment type="function">
    <text evidence="6">Component of the ESCRT-II complex (endosomal sorting complex required for transport II), which is required for multivesicular body (MVB) formation and sorting of endosomal cargo proteins into MVBs.</text>
</comment>
<dbReference type="PANTHER" id="PTHR13128">
    <property type="entry name" value="VACUOLAR PROTEIN-SORTING-ASSOCIATED PROTEIN 36"/>
    <property type="match status" value="1"/>
</dbReference>
<dbReference type="GO" id="GO:0000814">
    <property type="term" value="C:ESCRT II complex"/>
    <property type="evidence" value="ECO:0007669"/>
    <property type="project" value="UniProtKB-UniRule"/>
</dbReference>
<keyword evidence="2 6" id="KW-0813">Transport</keyword>
<dbReference type="EMBL" id="GG738884">
    <property type="protein sequence ID" value="EFC41649.1"/>
    <property type="molecule type" value="Genomic_DNA"/>
</dbReference>
<dbReference type="eggNOG" id="KOG2760">
    <property type="taxonomic scope" value="Eukaryota"/>
</dbReference>
<sequence length="393" mass="45000">MIVIGIAIYDNSAKELKDFNHVYLTTHRIYIMFHSDNTSSSIQSDHGISCPLSSIEKVEKESGGFFRSPKIKFTIKSSNFSISFRKGKRDEFYDHLQDQLKKKKWTEDVNNAMQISTSMDSISSLTTDSSNNNNKNVKKDFTTSTAGVAGIMKRIDQENLEERKEMDDAFSDLKKLMEKAEDMVNMAENYKNKIVQRMKNDTEATSEETEEEKQILDFLLNLGLASPVTKQSTGALYHQQLARQLIDFLDKIVQERYGGVITLSDAYCLYNRARGTDLISPEDMEKACSLFEKLKLPMKLKVFDSGVIVIQSSQYSDRMMAEKIAEFIRDGHECDVMTYKFITAVRLAQLLNVSIVLAKELLLTAEHNRTLCRDENEEGIRFYLVSDVFDKFI</sequence>
<name>D2VNF2_NAEGR</name>
<dbReference type="InterPro" id="IPR036388">
    <property type="entry name" value="WH-like_DNA-bd_sf"/>
</dbReference>
<evidence type="ECO:0000256" key="3">
    <source>
        <dbReference type="ARBA" id="ARBA00022753"/>
    </source>
</evidence>
<dbReference type="VEuPathDB" id="AmoebaDB:NAEGRDRAFT_50985"/>
<evidence type="ECO:0000256" key="1">
    <source>
        <dbReference type="ARBA" id="ARBA00009697"/>
    </source>
</evidence>
<dbReference type="PROSITE" id="PS51495">
    <property type="entry name" value="GLUE"/>
    <property type="match status" value="1"/>
</dbReference>
<evidence type="ECO:0000256" key="2">
    <source>
        <dbReference type="ARBA" id="ARBA00022448"/>
    </source>
</evidence>
<dbReference type="InterPro" id="IPR011993">
    <property type="entry name" value="PH-like_dom_sf"/>
</dbReference>
<protein>
    <recommendedName>
        <fullName evidence="6">Vacuolar protein-sorting-associated protein 36</fullName>
    </recommendedName>
    <alternativeName>
        <fullName evidence="6">ESCRT-II complex subunit VPS36</fullName>
    </alternativeName>
</protein>
<dbReference type="FunFam" id="1.10.10.10:FF:000165">
    <property type="entry name" value="Vacuolar protein sorting protein (Vps36)"/>
    <property type="match status" value="1"/>
</dbReference>
<dbReference type="RefSeq" id="XP_002674393.1">
    <property type="nucleotide sequence ID" value="XM_002674347.1"/>
</dbReference>
<dbReference type="GO" id="GO:0043130">
    <property type="term" value="F:ubiquitin binding"/>
    <property type="evidence" value="ECO:0007669"/>
    <property type="project" value="UniProtKB-UniRule"/>
</dbReference>
<dbReference type="GO" id="GO:0043328">
    <property type="term" value="P:protein transport to vacuole involved in ubiquitin-dependent protein catabolic process via the multivesicular body sorting pathway"/>
    <property type="evidence" value="ECO:0007669"/>
    <property type="project" value="UniProtKB-UniRule"/>
</dbReference>
<dbReference type="OrthoDB" id="271448at2759"/>
<evidence type="ECO:0000313" key="10">
    <source>
        <dbReference type="Proteomes" id="UP000006671"/>
    </source>
</evidence>
<feature type="coiled-coil region" evidence="7">
    <location>
        <begin position="159"/>
        <end position="212"/>
    </location>
</feature>
<organism evidence="10">
    <name type="scientific">Naegleria gruberi</name>
    <name type="common">Amoeba</name>
    <dbReference type="NCBI Taxonomy" id="5762"/>
    <lineage>
        <taxon>Eukaryota</taxon>
        <taxon>Discoba</taxon>
        <taxon>Heterolobosea</taxon>
        <taxon>Tetramitia</taxon>
        <taxon>Eutetramitia</taxon>
        <taxon>Vahlkampfiidae</taxon>
        <taxon>Naegleria</taxon>
    </lineage>
</organism>
<keyword evidence="3 6" id="KW-0967">Endosome</keyword>
<evidence type="ECO:0000256" key="5">
    <source>
        <dbReference type="ARBA" id="ARBA00023054"/>
    </source>
</evidence>
<dbReference type="InterPro" id="IPR040608">
    <property type="entry name" value="Snf8/Vps36"/>
</dbReference>
<dbReference type="Pfam" id="PF04157">
    <property type="entry name" value="EAP30"/>
    <property type="match status" value="1"/>
</dbReference>
<dbReference type="OMA" id="TLNARVW"/>
<keyword evidence="10" id="KW-1185">Reference proteome</keyword>
<dbReference type="KEGG" id="ngr:NAEGRDRAFT_50985"/>
<dbReference type="Gene3D" id="2.30.29.30">
    <property type="entry name" value="Pleckstrin-homology domain (PH domain)/Phosphotyrosine-binding domain (PTB)"/>
    <property type="match status" value="1"/>
</dbReference>
<comment type="subcellular location">
    <subcellularLocation>
        <location evidence="6">Cytoplasm</location>
    </subcellularLocation>
    <subcellularLocation>
        <location evidence="6">Endosome</location>
    </subcellularLocation>
</comment>
<comment type="subunit">
    <text evidence="6">Component of the endosomal sorting complex required for transport II (ESCRT-II).</text>
</comment>
<dbReference type="Gene3D" id="6.10.140.260">
    <property type="match status" value="1"/>
</dbReference>
<evidence type="ECO:0000259" key="8">
    <source>
        <dbReference type="PROSITE" id="PS51495"/>
    </source>
</evidence>
<keyword evidence="4 6" id="KW-0653">Protein transport</keyword>
<dbReference type="Proteomes" id="UP000006671">
    <property type="component" value="Unassembled WGS sequence"/>
</dbReference>
<gene>
    <name evidence="9" type="ORF">NAEGRDRAFT_50985</name>
</gene>
<dbReference type="InParanoid" id="D2VNF2"/>
<dbReference type="InterPro" id="IPR021648">
    <property type="entry name" value="GLUE_dom"/>
</dbReference>
<dbReference type="GO" id="GO:0031902">
    <property type="term" value="C:late endosome membrane"/>
    <property type="evidence" value="ECO:0007669"/>
    <property type="project" value="UniProtKB-UniRule"/>
</dbReference>
<dbReference type="GO" id="GO:0032266">
    <property type="term" value="F:phosphatidylinositol-3-phosphate binding"/>
    <property type="evidence" value="ECO:0007669"/>
    <property type="project" value="UniProtKB-UniRule"/>
</dbReference>
<dbReference type="SUPFAM" id="SSF46785">
    <property type="entry name" value="Winged helix' DNA-binding domain"/>
    <property type="match status" value="1"/>
</dbReference>
<keyword evidence="6" id="KW-0963">Cytoplasm</keyword>
<feature type="domain" description="GLUE N-terminal" evidence="8">
    <location>
        <begin position="1"/>
        <end position="112"/>
    </location>
</feature>
<evidence type="ECO:0000313" key="9">
    <source>
        <dbReference type="EMBL" id="EFC41649.1"/>
    </source>
</evidence>